<dbReference type="EMBL" id="MW460248">
    <property type="protein sequence ID" value="QSL99598.1"/>
    <property type="molecule type" value="Genomic_DNA"/>
</dbReference>
<dbReference type="Proteomes" id="UP000663627">
    <property type="component" value="Segment"/>
</dbReference>
<protein>
    <submittedName>
        <fullName evidence="1">Uncharacterized protein</fullName>
    </submittedName>
</protein>
<name>A0A899IM73_9CAUD</name>
<sequence length="137" mass="15921">MSLANIPLPIEKHKWEASVVDPSADDYNAVKALADRIQYKVDWWFNVELNYMLGYPALKIISAPVIDSYHPERGVQARVEMLHPVPVGFAKWSEKQQVCWFKECIRSMEHHEMDEWLKIDGVMIHDPHSGKNYDDAN</sequence>
<organism evidence="1 2">
    <name type="scientific">Mycobacterium phage Maco2</name>
    <dbReference type="NCBI Taxonomy" id="2805749"/>
    <lineage>
        <taxon>Viruses</taxon>
        <taxon>Duplodnaviria</taxon>
        <taxon>Heunggongvirae</taxon>
        <taxon>Uroviricota</taxon>
        <taxon>Caudoviricetes</taxon>
        <taxon>Mapvirus</taxon>
        <taxon>Mapvirus Ff47</taxon>
    </lineage>
</organism>
<evidence type="ECO:0000313" key="1">
    <source>
        <dbReference type="EMBL" id="QSL99598.1"/>
    </source>
</evidence>
<reference evidence="1" key="1">
    <citation type="submission" date="2021-01" db="EMBL/GenBank/DDBJ databases">
        <authorList>
            <person name="Rakov C."/>
            <person name="Yerushalmy O."/>
            <person name="Alkalay-Oren S."/>
            <person name="Coppenhagen-Glazer S."/>
            <person name="Hazan R."/>
        </authorList>
    </citation>
    <scope>NUCLEOTIDE SEQUENCE</scope>
</reference>
<proteinExistence type="predicted"/>
<evidence type="ECO:0000313" key="2">
    <source>
        <dbReference type="Proteomes" id="UP000663627"/>
    </source>
</evidence>
<accession>A0A899IM73</accession>